<dbReference type="SUPFAM" id="SSF103481">
    <property type="entry name" value="Multidrug resistance efflux transporter EmrE"/>
    <property type="match status" value="1"/>
</dbReference>
<keyword evidence="4 7" id="KW-0812">Transmembrane</keyword>
<evidence type="ECO:0000256" key="6">
    <source>
        <dbReference type="ARBA" id="ARBA00023136"/>
    </source>
</evidence>
<keyword evidence="3" id="KW-1003">Cell membrane</keyword>
<organism evidence="9 10">
    <name type="scientific">Apilactobacillus xinyiensis</name>
    <dbReference type="NCBI Taxonomy" id="2841032"/>
    <lineage>
        <taxon>Bacteria</taxon>
        <taxon>Bacillati</taxon>
        <taxon>Bacillota</taxon>
        <taxon>Bacilli</taxon>
        <taxon>Lactobacillales</taxon>
        <taxon>Lactobacillaceae</taxon>
        <taxon>Apilactobacillus</taxon>
    </lineage>
</organism>
<reference evidence="9 10" key="1">
    <citation type="submission" date="2021-11" db="EMBL/GenBank/DDBJ databases">
        <title>Comparative genomics of bee honey and flower isolates.</title>
        <authorList>
            <person name="Bechtner J.D."/>
            <person name="Gallus M.K."/>
            <person name="Ehrmann M."/>
        </authorList>
    </citation>
    <scope>NUCLEOTIDE SEQUENCE [LARGE SCALE GENOMIC DNA]</scope>
    <source>
        <strain evidence="9 10">M161</strain>
    </source>
</reference>
<dbReference type="EMBL" id="JAJIAO010000002">
    <property type="protein sequence ID" value="MCK8624511.1"/>
    <property type="molecule type" value="Genomic_DNA"/>
</dbReference>
<name>A0ABT0I0Z7_9LACO</name>
<evidence type="ECO:0000256" key="3">
    <source>
        <dbReference type="ARBA" id="ARBA00022475"/>
    </source>
</evidence>
<accession>A0ABT0I0Z7</accession>
<comment type="subcellular location">
    <subcellularLocation>
        <location evidence="1 7">Cell membrane</location>
        <topology evidence="1 7">Multi-pass membrane protein</topology>
    </subcellularLocation>
</comment>
<dbReference type="Pfam" id="PF00893">
    <property type="entry name" value="Multi_Drug_Res"/>
    <property type="match status" value="1"/>
</dbReference>
<comment type="similarity">
    <text evidence="7">Belongs to the drug/metabolite transporter (DMT) superfamily. Small multidrug resistance (SMR) (TC 2.A.7.1) family.</text>
</comment>
<feature type="transmembrane region" description="Helical" evidence="8">
    <location>
        <begin position="33"/>
        <end position="52"/>
    </location>
</feature>
<gene>
    <name evidence="9" type="ORF">LNP07_03180</name>
</gene>
<evidence type="ECO:0000256" key="5">
    <source>
        <dbReference type="ARBA" id="ARBA00022989"/>
    </source>
</evidence>
<evidence type="ECO:0000256" key="1">
    <source>
        <dbReference type="ARBA" id="ARBA00004651"/>
    </source>
</evidence>
<keyword evidence="2" id="KW-0813">Transport</keyword>
<evidence type="ECO:0000256" key="7">
    <source>
        <dbReference type="RuleBase" id="RU003942"/>
    </source>
</evidence>
<dbReference type="Gene3D" id="1.10.3730.20">
    <property type="match status" value="1"/>
</dbReference>
<proteinExistence type="inferred from homology"/>
<feature type="transmembrane region" description="Helical" evidence="8">
    <location>
        <begin position="59"/>
        <end position="79"/>
    </location>
</feature>
<dbReference type="InterPro" id="IPR045324">
    <property type="entry name" value="Small_multidrug_res"/>
</dbReference>
<keyword evidence="10" id="KW-1185">Reference proteome</keyword>
<evidence type="ECO:0000256" key="2">
    <source>
        <dbReference type="ARBA" id="ARBA00022448"/>
    </source>
</evidence>
<evidence type="ECO:0000256" key="4">
    <source>
        <dbReference type="ARBA" id="ARBA00022692"/>
    </source>
</evidence>
<feature type="transmembrane region" description="Helical" evidence="8">
    <location>
        <begin position="85"/>
        <end position="104"/>
    </location>
</feature>
<keyword evidence="5 8" id="KW-1133">Transmembrane helix</keyword>
<keyword evidence="6 8" id="KW-0472">Membrane</keyword>
<protein>
    <submittedName>
        <fullName evidence="9">Multidrug efflux SMR transporter</fullName>
    </submittedName>
</protein>
<dbReference type="InterPro" id="IPR000390">
    <property type="entry name" value="Small_drug/metabolite_transptr"/>
</dbReference>
<comment type="caution">
    <text evidence="9">The sequence shown here is derived from an EMBL/GenBank/DDBJ whole genome shotgun (WGS) entry which is preliminary data.</text>
</comment>
<dbReference type="RefSeq" id="WP_220728444.1">
    <property type="nucleotide sequence ID" value="NZ_BPLL01000026.1"/>
</dbReference>
<evidence type="ECO:0000313" key="10">
    <source>
        <dbReference type="Proteomes" id="UP001522905"/>
    </source>
</evidence>
<sequence>MYYYVFLLLAILGELVGTNLLKISMGFSKLLPTIGSLLSFAVCFYCLSIAMIKVPLNIAYATWSGIGLLLSTVVAVILYKEAINISTIVGLTLIIVGVVILNLYSTK</sequence>
<dbReference type="Proteomes" id="UP001522905">
    <property type="component" value="Unassembled WGS sequence"/>
</dbReference>
<dbReference type="PANTHER" id="PTHR30561">
    <property type="entry name" value="SMR FAMILY PROTON-DEPENDENT DRUG EFFLUX TRANSPORTER SUGE"/>
    <property type="match status" value="1"/>
</dbReference>
<dbReference type="InterPro" id="IPR037185">
    <property type="entry name" value="EmrE-like"/>
</dbReference>
<evidence type="ECO:0000256" key="8">
    <source>
        <dbReference type="SAM" id="Phobius"/>
    </source>
</evidence>
<evidence type="ECO:0000313" key="9">
    <source>
        <dbReference type="EMBL" id="MCK8624511.1"/>
    </source>
</evidence>
<dbReference type="PANTHER" id="PTHR30561:SF1">
    <property type="entry name" value="MULTIDRUG TRANSPORTER EMRE"/>
    <property type="match status" value="1"/>
</dbReference>